<dbReference type="InterPro" id="IPR029058">
    <property type="entry name" value="AB_hydrolase_fold"/>
</dbReference>
<dbReference type="CDD" id="cd19544">
    <property type="entry name" value="E-C_NRPS"/>
    <property type="match status" value="1"/>
</dbReference>
<dbReference type="InterPro" id="IPR010071">
    <property type="entry name" value="AA_adenyl_dom"/>
</dbReference>
<evidence type="ECO:0000259" key="4">
    <source>
        <dbReference type="PROSITE" id="PS50075"/>
    </source>
</evidence>
<dbReference type="EMBL" id="CP015368">
    <property type="protein sequence ID" value="APT35000.1"/>
    <property type="molecule type" value="Genomic_DNA"/>
</dbReference>
<accession>A0ABM6GBL8</accession>
<dbReference type="InterPro" id="IPR001242">
    <property type="entry name" value="Condensation_dom"/>
</dbReference>
<dbReference type="InterPro" id="IPR006162">
    <property type="entry name" value="Ppantetheine_attach_site"/>
</dbReference>
<dbReference type="Proteomes" id="UP000185487">
    <property type="component" value="Plasmid CBMB27-p1"/>
</dbReference>
<dbReference type="CDD" id="cd19540">
    <property type="entry name" value="LCL_NRPS-like"/>
    <property type="match status" value="1"/>
</dbReference>
<dbReference type="Gene3D" id="3.40.50.980">
    <property type="match status" value="6"/>
</dbReference>
<keyword evidence="5" id="KW-0614">Plasmid</keyword>
<sequence>MDPTRRIGDIGLLSDRERHQILEEWNATAQALPEGMTLPGLFEAQVARTPEAVALVFEDQALTCGELDARANRLAHHLIARGVGPESIVAVALPRSLELVVGLLGILKAGAAYLPLDTDYPAERLAFMVEDARPVCVVSTGAVAGRLPEAPVLLLDEPGTQEALAREPAYAPSDRDRTRPLAPEHPAYVIYTSGSTGRPKGVVVAHSAIVNRLDWMQAAYGLDASDRVLQKTPVSFDVSVWEFFWPLIEGARLVIARPEGHKDPDYLAALIEARQITTIHFVPSMLQVFVQGAAAARCRSLRRVICSGEALPQELATELRAILDVPLHNLYGPTEAAVDVTFWQCRPDETSATVPIGRPIWNTRLYVLDEGLSPRPIGAPGELYIAGSGLARGYLNRPGLSAERFVADPHGAPGSRMYRTGDLARWRADGVLEFLGRADHQVKIRGFRIEPGEIEAVLARHPDVAQVAVVAREDGPGDRRLVAYVVGRTGGAVDGSALRRHAGEHLPDYMVPSAVVVLEALPLTPNGKLDRRALPAPDGEAYTSGTYEAPRGHVEEVLARIWSEVLRVERVGRHDNFFELGGHSLLAVRVLERMRREGLHGDVGMLFTTPSLSALAREAGTAEAELEISPNLIPADCAAITPDLLPLVSLSQAEIDRIVATVPGGAANVQDIYPLSPLQNGLLFHQLMAEDGGYLGYRLMSFSDRGRLDAFVSALEAAIARHDILRTSIMWEGLSEPVQVVWRQAPLIVEEVDLELGDGDTTGQLFARLKPLQQRIDLCRAPLMRLIVGQAQNQWLGAWLIHNIAEDYTSLNIFSTEIGVHLAGEAGALLPSVPFRGFVARARHDMDAREKEHKDFFHRMLGDVDQPTAPFGVFEAHGGSSARLEVDAGLSARMRRQARALSVGAASLIHVAWGQVVAQTSGQRDPVFGTILFGRMGAGSGADRAVGVFINTLPVRLRLGEVGVEQSVRETHRLLAELLQHEHASLPLAQRASLLPVQTPLFGALLNCRQSGRNALPADLKAIDLEDAWKGIVNLKSDERIYYPILMDVDDLGSEFRLTVRAGEGIDPARICAMTHRALESLVEALERTPNAPVGRLDVLTDGERHQILEEWNATAQALPEGMTLPGLFEAQVARTPEAVALVFEDQALTYGELDARANRLAHHLIARGVGPESIVAVALPRSLELVVGLLGILKAGAAYLPLDTDYPAERLAFMVEDARPVCVVSTGAVAGRLPEAPVLLLDEPGTQEALAREPAYAPSDRDRTRPLAPEHPAYVIYTSGSTGRPKGVVVAHASVSNFLEAMRAELALGASDRMLAVTTIAFDIAVLELFVPLLSGSRVVLVSKETVQDAPALARVAKAAGATIMQATPTLWQSLLSEAAHDLPRLRPLVGGEALSQETARLLQRFGGQVTNLYGPTETTIWSASACLRDEITSPPPIGRPIWNTRLYVLDEGLSPRPIGAPGELYIAGSGLARGYLNRPGLSAERFVADPHGAPGSRMYRTGDLARWRADGVLEFLGRADHQVKIRGFRIEPGEIEAVLARHPDVAQAAVVAREDGPGDRRLVAYVVGRTGGAVDGSALRRHAGEHLPDYMVPSAVVVLEALPLTPNGKLDRRALPAPQFTAVSARAPRTPQEEVLAQLFAEVLGLEVVGIDDNFFDLGGHSLLATRLISRIRSTLGVELAIRTLFEAPTIAGLVSRLKLAGPTRRTPLRPLPRPERLPLSYAQQRLWFLDRFEGPSPIYNIPLALRLTGMVDVDALKSALADVVNRHESLRTIFPDAGDTPEQLILPPEAARPSLEIFDLNETDLSAALSAAASYTFDLAREMPIRACMFRVDAASHVLLILCHHIASDGWSMAPLARDLSQAYQARIRGETGGLAMPPIQYADYALWQRSLLGEEGQPGSLMACQGTYWLNRLAALPELLELPADRPRPAVMSHRGGALPIALSAELHRALAAMAGRHQASLFMVMQAGLAALLTRLGAGTDIPLGSPIAGRTDDALDELVGLFVNTLVLRTDTSGDPDFGTLLERVRADDLEAYAHQDLPFERLVELINPSRSTAHHPLFQVMLTFQNNVRRSFEFPGLTVSPQPISTTTAKFDLSFTLWERREADGSPIGILGRIEYASDLFDAVSVEQLSTRYVRLLEAVTTDVNRPIGQIELLSDRERHQILEEWNATAHALPAEETLPGLFEAQVARTPEAVALVFEDQALTYGELDARANRLAHHLIARGVGPESIVAVALPRSLELVVGLLGILKAGAAYLPLDTDYPAERLAFMVEDARPVCVVSTGAVAGRLPEAPVLLLDEPGTQEALAREPAYAPSDRDRTRPLAPEHPAYVIYTSGSTGRPKGVVVAHASVSNFLEAMRAELALGASDRMLAVTTIAFDIAVLELFVPLLSGSRVVLVSKETVQDAPALARVAKAAGATIMQATPTLWQSLLSEAAHDLPRLRPLVGGEALSQETARLLQRFGGQVTNLYGPTETTIWSASACLRDEITSPPPIGRPIWNTRLYVLDEGLSPRPIGAPGELYIAGSGLARGYLNRPGLSAERFVADPHGAPGSRMYRTGDLARWRADGVLEFLGRADHQVKIRGFRIEPGEIEAVLARHPDVAQAAVVAREDGPGDRRLVAYVVGRTGGAVDGSALRRHAGEHLPDYMVPSAVVVLEALPLTPNGKLDRRALPAPQFTAVSARAPRTPQEEVLAQLFAEVLGLEVVGIDDNFFDLGGHSLLATRLISRIRSTLGVELAIRTLFEAPTIAQLSARWSETRAPRPALRAMRG</sequence>
<dbReference type="PROSITE" id="PS00455">
    <property type="entry name" value="AMP_BINDING"/>
    <property type="match status" value="3"/>
</dbReference>
<dbReference type="SUPFAM" id="SSF47336">
    <property type="entry name" value="ACP-like"/>
    <property type="match status" value="3"/>
</dbReference>
<dbReference type="CDD" id="cd17646">
    <property type="entry name" value="A_NRPS_AB3403-like"/>
    <property type="match status" value="1"/>
</dbReference>
<dbReference type="Pfam" id="PF13193">
    <property type="entry name" value="AMP-binding_C"/>
    <property type="match status" value="3"/>
</dbReference>
<keyword evidence="6" id="KW-1185">Reference proteome</keyword>
<dbReference type="InterPro" id="IPR023213">
    <property type="entry name" value="CAT-like_dom_sf"/>
</dbReference>
<dbReference type="Gene3D" id="2.30.38.10">
    <property type="entry name" value="Luciferase, Domain 3"/>
    <property type="match status" value="3"/>
</dbReference>
<evidence type="ECO:0000313" key="5">
    <source>
        <dbReference type="EMBL" id="APT35000.1"/>
    </source>
</evidence>
<evidence type="ECO:0000256" key="2">
    <source>
        <dbReference type="ARBA" id="ARBA00022450"/>
    </source>
</evidence>
<dbReference type="NCBIfam" id="TIGR01733">
    <property type="entry name" value="AA-adenyl-dom"/>
    <property type="match status" value="3"/>
</dbReference>
<dbReference type="InterPro" id="IPR045851">
    <property type="entry name" value="AMP-bd_C_sf"/>
</dbReference>
<dbReference type="InterPro" id="IPR036736">
    <property type="entry name" value="ACP-like_sf"/>
</dbReference>
<dbReference type="SMART" id="SM00823">
    <property type="entry name" value="PKS_PP"/>
    <property type="match status" value="3"/>
</dbReference>
<keyword evidence="2" id="KW-0596">Phosphopantetheine</keyword>
<dbReference type="CDD" id="cd05930">
    <property type="entry name" value="A_NRPS"/>
    <property type="match status" value="2"/>
</dbReference>
<comment type="cofactor">
    <cofactor evidence="1">
        <name>pantetheine 4'-phosphate</name>
        <dbReference type="ChEBI" id="CHEBI:47942"/>
    </cofactor>
</comment>
<dbReference type="PROSITE" id="PS00012">
    <property type="entry name" value="PHOSPHOPANTETHEINE"/>
    <property type="match status" value="3"/>
</dbReference>
<dbReference type="Gene3D" id="3.30.559.10">
    <property type="entry name" value="Chloramphenicol acetyltransferase-like domain"/>
    <property type="match status" value="2"/>
</dbReference>
<dbReference type="PANTHER" id="PTHR45527">
    <property type="entry name" value="NONRIBOSOMAL PEPTIDE SYNTHETASE"/>
    <property type="match status" value="1"/>
</dbReference>
<dbReference type="Pfam" id="PF00501">
    <property type="entry name" value="AMP-binding"/>
    <property type="match status" value="3"/>
</dbReference>
<evidence type="ECO:0000256" key="1">
    <source>
        <dbReference type="ARBA" id="ARBA00001957"/>
    </source>
</evidence>
<dbReference type="InterPro" id="IPR020806">
    <property type="entry name" value="PKS_PP-bd"/>
</dbReference>
<gene>
    <name evidence="5" type="ORF">MCBMB27_05709</name>
</gene>
<dbReference type="PANTHER" id="PTHR45527:SF1">
    <property type="entry name" value="FATTY ACID SYNTHASE"/>
    <property type="match status" value="1"/>
</dbReference>
<dbReference type="PROSITE" id="PS50075">
    <property type="entry name" value="CARRIER"/>
    <property type="match status" value="3"/>
</dbReference>
<dbReference type="Gene3D" id="3.30.300.30">
    <property type="match status" value="3"/>
</dbReference>
<dbReference type="Gene3D" id="3.40.50.1820">
    <property type="entry name" value="alpha/beta hydrolase"/>
    <property type="match status" value="1"/>
</dbReference>
<feature type="domain" description="Carrier" evidence="4">
    <location>
        <begin position="1629"/>
        <end position="1704"/>
    </location>
</feature>
<name>A0ABM6GBL8_9HYPH</name>
<organism evidence="5 6">
    <name type="scientific">Methylobacterium phyllosphaerae</name>
    <dbReference type="NCBI Taxonomy" id="418223"/>
    <lineage>
        <taxon>Bacteria</taxon>
        <taxon>Pseudomonadati</taxon>
        <taxon>Pseudomonadota</taxon>
        <taxon>Alphaproteobacteria</taxon>
        <taxon>Hyphomicrobiales</taxon>
        <taxon>Methylobacteriaceae</taxon>
        <taxon>Methylobacterium</taxon>
    </lineage>
</organism>
<dbReference type="Gene3D" id="1.10.1200.10">
    <property type="entry name" value="ACP-like"/>
    <property type="match status" value="2"/>
</dbReference>
<evidence type="ECO:0000256" key="3">
    <source>
        <dbReference type="ARBA" id="ARBA00022553"/>
    </source>
</evidence>
<geneLocation type="plasmid" evidence="5 6">
    <name>CBMB27-p1</name>
</geneLocation>
<dbReference type="Pfam" id="PF00550">
    <property type="entry name" value="PP-binding"/>
    <property type="match status" value="3"/>
</dbReference>
<dbReference type="InterPro" id="IPR025110">
    <property type="entry name" value="AMP-bd_C"/>
</dbReference>
<dbReference type="InterPro" id="IPR020845">
    <property type="entry name" value="AMP-binding_CS"/>
</dbReference>
<dbReference type="InterPro" id="IPR000873">
    <property type="entry name" value="AMP-dep_synth/lig_dom"/>
</dbReference>
<feature type="domain" description="Carrier" evidence="4">
    <location>
        <begin position="2690"/>
        <end position="2765"/>
    </location>
</feature>
<dbReference type="SUPFAM" id="SSF56801">
    <property type="entry name" value="Acetyl-CoA synthetase-like"/>
    <property type="match status" value="3"/>
</dbReference>
<reference evidence="5 6" key="1">
    <citation type="submission" date="2016-04" db="EMBL/GenBank/DDBJ databases">
        <title>Complete genome sequencing and analysis of CBMB27, Methylobacterium phyllosphaerae isolated from leaf tissues of rice (Oryza sativa L.).</title>
        <authorList>
            <person name="Lee Y."/>
            <person name="Hwangbo K."/>
            <person name="Chung H."/>
            <person name="Yoo J."/>
            <person name="Kim K.Y."/>
            <person name="Sa T.M."/>
            <person name="Um Y."/>
            <person name="Madhaiyan M."/>
        </authorList>
    </citation>
    <scope>NUCLEOTIDE SEQUENCE [LARGE SCALE GENOMIC DNA]</scope>
    <source>
        <strain evidence="5 6">CBMB27</strain>
        <plasmid evidence="5 6">CBMB27-p1</plasmid>
    </source>
</reference>
<protein>
    <submittedName>
        <fullName evidence="5">Enterobactin synthase component F</fullName>
    </submittedName>
</protein>
<dbReference type="SUPFAM" id="SSF52777">
    <property type="entry name" value="CoA-dependent acyltransferases"/>
    <property type="match status" value="4"/>
</dbReference>
<keyword evidence="3" id="KW-0597">Phosphoprotein</keyword>
<dbReference type="Gene3D" id="3.30.559.30">
    <property type="entry name" value="Nonribosomal peptide synthetase, condensation domain"/>
    <property type="match status" value="2"/>
</dbReference>
<dbReference type="InterPro" id="IPR009081">
    <property type="entry name" value="PP-bd_ACP"/>
</dbReference>
<evidence type="ECO:0000313" key="6">
    <source>
        <dbReference type="Proteomes" id="UP000185487"/>
    </source>
</evidence>
<dbReference type="Pfam" id="PF00668">
    <property type="entry name" value="Condensation"/>
    <property type="match status" value="2"/>
</dbReference>
<proteinExistence type="predicted"/>
<dbReference type="NCBIfam" id="NF003417">
    <property type="entry name" value="PRK04813.1"/>
    <property type="match status" value="3"/>
</dbReference>
<feature type="domain" description="Carrier" evidence="4">
    <location>
        <begin position="549"/>
        <end position="623"/>
    </location>
</feature>